<organism evidence="1 2">
    <name type="scientific">Gigaspora margarita</name>
    <dbReference type="NCBI Taxonomy" id="4874"/>
    <lineage>
        <taxon>Eukaryota</taxon>
        <taxon>Fungi</taxon>
        <taxon>Fungi incertae sedis</taxon>
        <taxon>Mucoromycota</taxon>
        <taxon>Glomeromycotina</taxon>
        <taxon>Glomeromycetes</taxon>
        <taxon>Diversisporales</taxon>
        <taxon>Gigasporaceae</taxon>
        <taxon>Gigaspora</taxon>
    </lineage>
</organism>
<reference evidence="1 2" key="1">
    <citation type="journal article" date="2019" name="Environ. Microbiol.">
        <title>At the nexus of three kingdoms: the genome of the mycorrhizal fungus Gigaspora margarita provides insights into plant, endobacterial and fungal interactions.</title>
        <authorList>
            <person name="Venice F."/>
            <person name="Ghignone S."/>
            <person name="Salvioli di Fossalunga A."/>
            <person name="Amselem J."/>
            <person name="Novero M."/>
            <person name="Xianan X."/>
            <person name="Sedzielewska Toro K."/>
            <person name="Morin E."/>
            <person name="Lipzen A."/>
            <person name="Grigoriev I.V."/>
            <person name="Henrissat B."/>
            <person name="Martin F.M."/>
            <person name="Bonfante P."/>
        </authorList>
    </citation>
    <scope>NUCLEOTIDE SEQUENCE [LARGE SCALE GENOMIC DNA]</scope>
    <source>
        <strain evidence="1 2">BEG34</strain>
    </source>
</reference>
<sequence>MVDIPEEWLDKAISDGHINYLEYNKFTDPVVIGIGGFGTVFKYEWRDSELTRSSFEEHLNSSRTAKDCRLWTIKADE</sequence>
<comment type="caution">
    <text evidence="1">The sequence shown here is derived from an EMBL/GenBank/DDBJ whole genome shotgun (WGS) entry which is preliminary data.</text>
</comment>
<dbReference type="AlphaFoldDB" id="A0A8H3ZZY5"/>
<dbReference type="EMBL" id="WTPW01002525">
    <property type="protein sequence ID" value="KAF0378178.1"/>
    <property type="molecule type" value="Genomic_DNA"/>
</dbReference>
<protein>
    <recommendedName>
        <fullName evidence="3">Protein kinase domain-containing protein</fullName>
    </recommendedName>
</protein>
<proteinExistence type="predicted"/>
<dbReference type="Proteomes" id="UP000439903">
    <property type="component" value="Unassembled WGS sequence"/>
</dbReference>
<gene>
    <name evidence="1" type="ORF">F8M41_012443</name>
</gene>
<accession>A0A8H3ZZY5</accession>
<evidence type="ECO:0000313" key="1">
    <source>
        <dbReference type="EMBL" id="KAF0378178.1"/>
    </source>
</evidence>
<dbReference type="OrthoDB" id="10523167at2759"/>
<evidence type="ECO:0000313" key="2">
    <source>
        <dbReference type="Proteomes" id="UP000439903"/>
    </source>
</evidence>
<evidence type="ECO:0008006" key="3">
    <source>
        <dbReference type="Google" id="ProtNLM"/>
    </source>
</evidence>
<name>A0A8H3ZZY5_GIGMA</name>
<keyword evidence="2" id="KW-1185">Reference proteome</keyword>